<dbReference type="Proteomes" id="UP001338125">
    <property type="component" value="Unassembled WGS sequence"/>
</dbReference>
<dbReference type="PANTHER" id="PTHR36681:SF3">
    <property type="entry name" value="NUCLEAR GTPASE, GERMINAL CENTER-ASSOCIATED, TANDEM DUPLICATE 3"/>
    <property type="match status" value="1"/>
</dbReference>
<dbReference type="Pfam" id="PF24564">
    <property type="entry name" value="DUF7605"/>
    <property type="match status" value="1"/>
</dbReference>
<dbReference type="SUPFAM" id="SSF52540">
    <property type="entry name" value="P-loop containing nucleoside triphosphate hydrolases"/>
    <property type="match status" value="1"/>
</dbReference>
<name>A0ABR0T3W8_9HYPO</name>
<dbReference type="InterPro" id="IPR056024">
    <property type="entry name" value="DUF7605"/>
</dbReference>
<evidence type="ECO:0000313" key="4">
    <source>
        <dbReference type="Proteomes" id="UP001338125"/>
    </source>
</evidence>
<dbReference type="Gene3D" id="3.40.50.300">
    <property type="entry name" value="P-loop containing nucleotide triphosphate hydrolases"/>
    <property type="match status" value="2"/>
</dbReference>
<reference evidence="3 4" key="1">
    <citation type="submission" date="2024-01" db="EMBL/GenBank/DDBJ databases">
        <title>Complete genome of Cladobotryum mycophilum ATHUM6906.</title>
        <authorList>
            <person name="Christinaki A.C."/>
            <person name="Myridakis A.I."/>
            <person name="Kouvelis V.N."/>
        </authorList>
    </citation>
    <scope>NUCLEOTIDE SEQUENCE [LARGE SCALE GENOMIC DNA]</scope>
    <source>
        <strain evidence="3 4">ATHUM6906</strain>
    </source>
</reference>
<organism evidence="3 4">
    <name type="scientific">Cladobotryum mycophilum</name>
    <dbReference type="NCBI Taxonomy" id="491253"/>
    <lineage>
        <taxon>Eukaryota</taxon>
        <taxon>Fungi</taxon>
        <taxon>Dikarya</taxon>
        <taxon>Ascomycota</taxon>
        <taxon>Pezizomycotina</taxon>
        <taxon>Sordariomycetes</taxon>
        <taxon>Hypocreomycetidae</taxon>
        <taxon>Hypocreales</taxon>
        <taxon>Hypocreaceae</taxon>
        <taxon>Cladobotryum</taxon>
    </lineage>
</organism>
<sequence length="841" mass="94937">MPSSKGPLRSIMKTIAQDMGAEHSSPPNIVRKAPAVVKQKMSAPPPYRLIDEPAPAHQFFTPEFQEILEKGVRAAQRTVTAIENSGSILQDKALRDLLQDAKKLNSFQPASTKTFAVLGDSGTGKSSLINSLLHVPGIAKTGDMGSACTAVVTEFRQKTEAHTEPITIEVGYLSLPEIEDLVTELLWSFRKAYLPQDEYDGLGDGPRVSESAESVESAQAWSTLEAAFGHHDGFSDDLLKDNSDRGLIKAENQLIRWCHQIKWPGGDFSGTWTDTARNADERCEKTEIFMSNELWPFTKIIRIYLDSQVLKSGIVLADLPGLQDTNLARVRVTQDYLVNCSNILLVTNISRAATDRSLKDSLSSIISHHIPLEWDESTAKSMTIAVVCTKTDEINQPRAKRELCGPGKRISLKELQQIELDIAVAKDYGDPARAKELGQMCKLMLVDARNEHVKQKLREAYAANIPNQNLDVFCVSNKWYEKHCEDGNVPFVVASGVPELRKYCRVAAADVQLREARHFLEASLVSVINSVEMYASDTISTESIKKIEGALDKTTTSVHRAIDVFISDFNSCFETQIIKFADERHSRWVEAAEGQWQQWSRWSHNQFRAWRRNNGEYSTRSRGPENWNNKIIRPMRVDMRPLWNLVEESIPVFADRFSKSVRDALKELETLIIDAAPSYAHPFMRSSVDAQMKNSVYVFGNSREEFEKRLKHLRQYALESNSNSCIVGRMIPTYRKAISVTGTGSSRVQKDMVRERITYSKFFPKFYEKVSKRQERMMKQTRNGLAGQFSDVLQRIRLDVHLALSPDKIDPQQQAEKEGLLLEMKPLRWEAQKMAIASSSG</sequence>
<gene>
    <name evidence="3" type="ORF">PT974_01519</name>
</gene>
<comment type="caution">
    <text evidence="3">The sequence shown here is derived from an EMBL/GenBank/DDBJ whole genome shotgun (WGS) entry which is preliminary data.</text>
</comment>
<dbReference type="EMBL" id="JAVFKD010000001">
    <property type="protein sequence ID" value="KAK5999130.1"/>
    <property type="molecule type" value="Genomic_DNA"/>
</dbReference>
<keyword evidence="4" id="KW-1185">Reference proteome</keyword>
<protein>
    <submittedName>
        <fullName evidence="3">Uncharacterized protein</fullName>
    </submittedName>
</protein>
<dbReference type="PANTHER" id="PTHR36681">
    <property type="entry name" value="NUCLEAR GTPASE, GERMINAL CENTER-ASSOCIATED, TANDEM DUPLICATE 3"/>
    <property type="match status" value="1"/>
</dbReference>
<evidence type="ECO:0000259" key="2">
    <source>
        <dbReference type="Pfam" id="PF24564"/>
    </source>
</evidence>
<dbReference type="Pfam" id="PF00350">
    <property type="entry name" value="Dynamin_N"/>
    <property type="match status" value="1"/>
</dbReference>
<evidence type="ECO:0000259" key="1">
    <source>
        <dbReference type="Pfam" id="PF00350"/>
    </source>
</evidence>
<proteinExistence type="predicted"/>
<feature type="domain" description="DUF7605" evidence="2">
    <location>
        <begin position="584"/>
        <end position="763"/>
    </location>
</feature>
<evidence type="ECO:0000313" key="3">
    <source>
        <dbReference type="EMBL" id="KAK5999130.1"/>
    </source>
</evidence>
<accession>A0ABR0T3W8</accession>
<dbReference type="InterPro" id="IPR045063">
    <property type="entry name" value="Dynamin_N"/>
</dbReference>
<feature type="domain" description="Dynamin N-terminal" evidence="1">
    <location>
        <begin position="116"/>
        <end position="356"/>
    </location>
</feature>
<dbReference type="InterPro" id="IPR027417">
    <property type="entry name" value="P-loop_NTPase"/>
</dbReference>